<dbReference type="EMBL" id="KB468020">
    <property type="protein sequence ID" value="PCH39604.1"/>
    <property type="molecule type" value="Genomic_DNA"/>
</dbReference>
<dbReference type="AlphaFoldDB" id="A0A2H3JSH7"/>
<dbReference type="InterPro" id="IPR022024">
    <property type="entry name" value="DUF3602"/>
</dbReference>
<dbReference type="InterPro" id="IPR053203">
    <property type="entry name" value="Cisplatin_resist-associated"/>
</dbReference>
<sequence length="214" mass="22775">MGVRGTLVTHRPSWFKSSPPSSSAASLASPSTTTLVEEKSNARMRLDDVVMHRAGAIDTDRQSIDIHSSGTGGSSTRSPSRGRDFRSSGRGGIGNIRRTSQDPGAPAASANAAARGDRVRDMSTVRGRERPTIDSERIRSTGRGGVGNIHSSSVVRTDANSRAASTLRDRAVEEEEYERAVLRAREEEMRAAKHSSGRGGAGNISRTKSTSATR</sequence>
<dbReference type="Proteomes" id="UP000218811">
    <property type="component" value="Unassembled WGS sequence"/>
</dbReference>
<organism evidence="2 3">
    <name type="scientific">Wolfiporia cocos (strain MD-104)</name>
    <name type="common">Brown rot fungus</name>
    <dbReference type="NCBI Taxonomy" id="742152"/>
    <lineage>
        <taxon>Eukaryota</taxon>
        <taxon>Fungi</taxon>
        <taxon>Dikarya</taxon>
        <taxon>Basidiomycota</taxon>
        <taxon>Agaricomycotina</taxon>
        <taxon>Agaricomycetes</taxon>
        <taxon>Polyporales</taxon>
        <taxon>Phaeolaceae</taxon>
        <taxon>Wolfiporia</taxon>
    </lineage>
</organism>
<evidence type="ECO:0000313" key="2">
    <source>
        <dbReference type="EMBL" id="PCH39604.1"/>
    </source>
</evidence>
<feature type="compositionally biased region" description="Low complexity" evidence="1">
    <location>
        <begin position="17"/>
        <end position="35"/>
    </location>
</feature>
<evidence type="ECO:0000256" key="1">
    <source>
        <dbReference type="SAM" id="MobiDB-lite"/>
    </source>
</evidence>
<feature type="compositionally biased region" description="Basic and acidic residues" evidence="1">
    <location>
        <begin position="36"/>
        <end position="51"/>
    </location>
</feature>
<dbReference type="PANTHER" id="PTHR34693:SF1">
    <property type="entry name" value="PROTEIN PAR32"/>
    <property type="match status" value="1"/>
</dbReference>
<protein>
    <submittedName>
        <fullName evidence="2">Uncharacterized protein</fullName>
    </submittedName>
</protein>
<dbReference type="OrthoDB" id="2537432at2759"/>
<feature type="compositionally biased region" description="Low complexity" evidence="1">
    <location>
        <begin position="105"/>
        <end position="114"/>
    </location>
</feature>
<dbReference type="Pfam" id="PF12223">
    <property type="entry name" value="DUF3602"/>
    <property type="match status" value="1"/>
</dbReference>
<accession>A0A2H3JSH7</accession>
<dbReference type="STRING" id="742152.A0A2H3JSH7"/>
<feature type="region of interest" description="Disordered" evidence="1">
    <location>
        <begin position="1"/>
        <end position="151"/>
    </location>
</feature>
<feature type="compositionally biased region" description="Basic and acidic residues" evidence="1">
    <location>
        <begin position="115"/>
        <end position="139"/>
    </location>
</feature>
<keyword evidence="3" id="KW-1185">Reference proteome</keyword>
<feature type="region of interest" description="Disordered" evidence="1">
    <location>
        <begin position="186"/>
        <end position="214"/>
    </location>
</feature>
<name>A0A2H3JSH7_WOLCO</name>
<reference evidence="2 3" key="1">
    <citation type="journal article" date="2012" name="Science">
        <title>The Paleozoic origin of enzymatic lignin decomposition reconstructed from 31 fungal genomes.</title>
        <authorList>
            <person name="Floudas D."/>
            <person name="Binder M."/>
            <person name="Riley R."/>
            <person name="Barry K."/>
            <person name="Blanchette R.A."/>
            <person name="Henrissat B."/>
            <person name="Martinez A.T."/>
            <person name="Otillar R."/>
            <person name="Spatafora J.W."/>
            <person name="Yadav J.S."/>
            <person name="Aerts A."/>
            <person name="Benoit I."/>
            <person name="Boyd A."/>
            <person name="Carlson A."/>
            <person name="Copeland A."/>
            <person name="Coutinho P.M."/>
            <person name="de Vries R.P."/>
            <person name="Ferreira P."/>
            <person name="Findley K."/>
            <person name="Foster B."/>
            <person name="Gaskell J."/>
            <person name="Glotzer D."/>
            <person name="Gorecki P."/>
            <person name="Heitman J."/>
            <person name="Hesse C."/>
            <person name="Hori C."/>
            <person name="Igarashi K."/>
            <person name="Jurgens J.A."/>
            <person name="Kallen N."/>
            <person name="Kersten P."/>
            <person name="Kohler A."/>
            <person name="Kuees U."/>
            <person name="Kumar T.K.A."/>
            <person name="Kuo A."/>
            <person name="LaButti K."/>
            <person name="Larrondo L.F."/>
            <person name="Lindquist E."/>
            <person name="Ling A."/>
            <person name="Lombard V."/>
            <person name="Lucas S."/>
            <person name="Lundell T."/>
            <person name="Martin R."/>
            <person name="McLaughlin D.J."/>
            <person name="Morgenstern I."/>
            <person name="Morin E."/>
            <person name="Murat C."/>
            <person name="Nagy L.G."/>
            <person name="Nolan M."/>
            <person name="Ohm R.A."/>
            <person name="Patyshakuliyeva A."/>
            <person name="Rokas A."/>
            <person name="Ruiz-Duenas F.J."/>
            <person name="Sabat G."/>
            <person name="Salamov A."/>
            <person name="Samejima M."/>
            <person name="Schmutz J."/>
            <person name="Slot J.C."/>
            <person name="St John F."/>
            <person name="Stenlid J."/>
            <person name="Sun H."/>
            <person name="Sun S."/>
            <person name="Syed K."/>
            <person name="Tsang A."/>
            <person name="Wiebenga A."/>
            <person name="Young D."/>
            <person name="Pisabarro A."/>
            <person name="Eastwood D.C."/>
            <person name="Martin F."/>
            <person name="Cullen D."/>
            <person name="Grigoriev I.V."/>
            <person name="Hibbett D.S."/>
        </authorList>
    </citation>
    <scope>NUCLEOTIDE SEQUENCE [LARGE SCALE GENOMIC DNA]</scope>
    <source>
        <strain evidence="2 3">MD-104</strain>
    </source>
</reference>
<proteinExistence type="predicted"/>
<evidence type="ECO:0000313" key="3">
    <source>
        <dbReference type="Proteomes" id="UP000218811"/>
    </source>
</evidence>
<feature type="compositionally biased region" description="Polar residues" evidence="1">
    <location>
        <begin position="204"/>
        <end position="214"/>
    </location>
</feature>
<dbReference type="PANTHER" id="PTHR34693">
    <property type="entry name" value="PROTEIN PAR32"/>
    <property type="match status" value="1"/>
</dbReference>
<gene>
    <name evidence="2" type="ORF">WOLCODRAFT_141327</name>
</gene>